<dbReference type="InterPro" id="IPR000683">
    <property type="entry name" value="Gfo/Idh/MocA-like_OxRdtase_N"/>
</dbReference>
<dbReference type="Gene3D" id="3.30.360.10">
    <property type="entry name" value="Dihydrodipicolinate Reductase, domain 2"/>
    <property type="match status" value="1"/>
</dbReference>
<organism evidence="3 4">
    <name type="scientific">Cardiobacterium valvarum</name>
    <dbReference type="NCBI Taxonomy" id="194702"/>
    <lineage>
        <taxon>Bacteria</taxon>
        <taxon>Pseudomonadati</taxon>
        <taxon>Pseudomonadota</taxon>
        <taxon>Gammaproteobacteria</taxon>
        <taxon>Cardiobacteriales</taxon>
        <taxon>Cardiobacteriaceae</taxon>
        <taxon>Cardiobacterium</taxon>
    </lineage>
</organism>
<dbReference type="PANTHER" id="PTHR43708:SF1">
    <property type="entry name" value="GALACTOSE_LACTOSE METABOLISM REGULATORY PROTEIN GAL80"/>
    <property type="match status" value="1"/>
</dbReference>
<dbReference type="PANTHER" id="PTHR43708">
    <property type="entry name" value="CONSERVED EXPRESSED OXIDOREDUCTASE (EUROFUNG)"/>
    <property type="match status" value="1"/>
</dbReference>
<proteinExistence type="predicted"/>
<dbReference type="SUPFAM" id="SSF51735">
    <property type="entry name" value="NAD(P)-binding Rossmann-fold domains"/>
    <property type="match status" value="1"/>
</dbReference>
<dbReference type="GO" id="GO:0000166">
    <property type="term" value="F:nucleotide binding"/>
    <property type="evidence" value="ECO:0007669"/>
    <property type="project" value="InterPro"/>
</dbReference>
<dbReference type="Gene3D" id="3.40.50.720">
    <property type="entry name" value="NAD(P)-binding Rossmann-like Domain"/>
    <property type="match status" value="1"/>
</dbReference>
<dbReference type="InterPro" id="IPR051317">
    <property type="entry name" value="Gfo/Idh/MocA_oxidoreduct"/>
</dbReference>
<evidence type="ECO:0000313" key="3">
    <source>
        <dbReference type="EMBL" id="SUX24299.1"/>
    </source>
</evidence>
<evidence type="ECO:0000259" key="2">
    <source>
        <dbReference type="Pfam" id="PF22685"/>
    </source>
</evidence>
<gene>
    <name evidence="3" type="primary">idhA</name>
    <name evidence="3" type="ORF">NCTC13294_01796</name>
</gene>
<reference evidence="3 4" key="1">
    <citation type="submission" date="2018-06" db="EMBL/GenBank/DDBJ databases">
        <authorList>
            <consortium name="Pathogen Informatics"/>
            <person name="Doyle S."/>
        </authorList>
    </citation>
    <scope>NUCLEOTIDE SEQUENCE [LARGE SCALE GENOMIC DNA]</scope>
    <source>
        <strain evidence="3 4">NCTC13294</strain>
    </source>
</reference>
<dbReference type="Proteomes" id="UP000254572">
    <property type="component" value="Unassembled WGS sequence"/>
</dbReference>
<evidence type="ECO:0000313" key="4">
    <source>
        <dbReference type="Proteomes" id="UP000254572"/>
    </source>
</evidence>
<keyword evidence="4" id="KW-1185">Reference proteome</keyword>
<dbReference type="AlphaFoldDB" id="A0A381EBQ6"/>
<dbReference type="InterPro" id="IPR055080">
    <property type="entry name" value="Gal80p-like_C"/>
</dbReference>
<protein>
    <submittedName>
        <fullName evidence="3">Inositol 2-dehydrogenase</fullName>
        <ecNumber evidence="3">1.1.1.18</ecNumber>
    </submittedName>
</protein>
<dbReference type="OrthoDB" id="9801953at2"/>
<dbReference type="EMBL" id="UFUW01000001">
    <property type="protein sequence ID" value="SUX24299.1"/>
    <property type="molecule type" value="Genomic_DNA"/>
</dbReference>
<dbReference type="SUPFAM" id="SSF55347">
    <property type="entry name" value="Glyceraldehyde-3-phosphate dehydrogenase-like, C-terminal domain"/>
    <property type="match status" value="1"/>
</dbReference>
<name>A0A381EBQ6_9GAMM</name>
<sequence>MQKIRVGIIGLSANGGWGAMSHYPALRALPEYFTLNGLAAGSPASAAAAAAKYGVPYHTASAAALAARDDIDLLVVAVNLPQHRALLESIIPSGKAIYCEWPLGTDPAQSQALTDLADHYHCRTFIGLQATHSPYVRRLKAILDDAASGTMRSCTILGGDPSRARQTVSRYRYAQAQENGVNTLTIPFAHLLAALRYLFGELTHMAALTRCAFPQVYLADTGETIPRTATDNVLFSGQTADGGLINAIYSGALSGLRMDIECDNCRISATGNSGHIQYEPLTITVTRGGRTDTFNPVTAAADNLIDIYRAVHADLATGSHSVPDFADAVAHQCLLWQLVGN</sequence>
<dbReference type="Pfam" id="PF01408">
    <property type="entry name" value="GFO_IDH_MocA"/>
    <property type="match status" value="1"/>
</dbReference>
<feature type="domain" description="Gfo/Idh/MocA-like oxidoreductase N-terminal" evidence="1">
    <location>
        <begin position="4"/>
        <end position="127"/>
    </location>
</feature>
<dbReference type="EC" id="1.1.1.18" evidence="3"/>
<accession>A0A381EBQ6</accession>
<keyword evidence="3" id="KW-0560">Oxidoreductase</keyword>
<feature type="domain" description="Gal80p-like C-terminal" evidence="2">
    <location>
        <begin position="134"/>
        <end position="277"/>
    </location>
</feature>
<dbReference type="Pfam" id="PF22685">
    <property type="entry name" value="Gal80p_C-like"/>
    <property type="match status" value="1"/>
</dbReference>
<dbReference type="GO" id="GO:0050112">
    <property type="term" value="F:inositol 2-dehydrogenase (NAD+) activity"/>
    <property type="evidence" value="ECO:0007669"/>
    <property type="project" value="UniProtKB-EC"/>
</dbReference>
<dbReference type="RefSeq" id="WP_115612015.1">
    <property type="nucleotide sequence ID" value="NZ_UFUW01000001.1"/>
</dbReference>
<evidence type="ECO:0000259" key="1">
    <source>
        <dbReference type="Pfam" id="PF01408"/>
    </source>
</evidence>
<dbReference type="InterPro" id="IPR036291">
    <property type="entry name" value="NAD(P)-bd_dom_sf"/>
</dbReference>